<dbReference type="GO" id="GO:0000281">
    <property type="term" value="P:mitotic cytokinesis"/>
    <property type="evidence" value="ECO:0007669"/>
    <property type="project" value="TreeGrafter"/>
</dbReference>
<feature type="compositionally biased region" description="Polar residues" evidence="1">
    <location>
        <begin position="848"/>
        <end position="864"/>
    </location>
</feature>
<dbReference type="InterPro" id="IPR049396">
    <property type="entry name" value="ECT2_BRCT0"/>
</dbReference>
<organism evidence="4">
    <name type="scientific">Platynereis dumerilii</name>
    <name type="common">Dumeril's clam worm</name>
    <dbReference type="NCBI Taxonomy" id="6359"/>
    <lineage>
        <taxon>Eukaryota</taxon>
        <taxon>Metazoa</taxon>
        <taxon>Spiralia</taxon>
        <taxon>Lophotrochozoa</taxon>
        <taxon>Annelida</taxon>
        <taxon>Polychaeta</taxon>
        <taxon>Errantia</taxon>
        <taxon>Phyllodocida</taxon>
        <taxon>Nereididae</taxon>
        <taxon>Platynereis</taxon>
    </lineage>
</organism>
<dbReference type="CDD" id="cd17733">
    <property type="entry name" value="BRCT_Ect2_rpt1"/>
    <property type="match status" value="1"/>
</dbReference>
<dbReference type="GO" id="GO:2000431">
    <property type="term" value="P:regulation of cytokinesis, actomyosin contractile ring assembly"/>
    <property type="evidence" value="ECO:0007669"/>
    <property type="project" value="InterPro"/>
</dbReference>
<feature type="domain" description="DH" evidence="2">
    <location>
        <begin position="407"/>
        <end position="596"/>
    </location>
</feature>
<dbReference type="InterPro" id="IPR026817">
    <property type="entry name" value="Ect2"/>
</dbReference>
<feature type="domain" description="BRCT" evidence="3">
    <location>
        <begin position="214"/>
        <end position="302"/>
    </location>
</feature>
<evidence type="ECO:0000259" key="3">
    <source>
        <dbReference type="PROSITE" id="PS50172"/>
    </source>
</evidence>
<proteinExistence type="evidence at transcript level"/>
<feature type="compositionally biased region" description="Basic and acidic residues" evidence="1">
    <location>
        <begin position="386"/>
        <end position="396"/>
    </location>
</feature>
<dbReference type="Pfam" id="PF00621">
    <property type="entry name" value="RhoGEF"/>
    <property type="match status" value="1"/>
</dbReference>
<dbReference type="InterPro" id="IPR001331">
    <property type="entry name" value="GDS_CDC24_CS"/>
</dbReference>
<dbReference type="SMART" id="SM00325">
    <property type="entry name" value="RhoGEF"/>
    <property type="match status" value="1"/>
</dbReference>
<dbReference type="GO" id="GO:0005096">
    <property type="term" value="F:GTPase activator activity"/>
    <property type="evidence" value="ECO:0007669"/>
    <property type="project" value="InterPro"/>
</dbReference>
<reference evidence="4" key="1">
    <citation type="journal article" date="2017" name="BMC Dev. Biol.">
        <title>The asymmetric cell division machinery in the spiral-cleaving egg and embryo of the marine annelid Platynereis dumerilii.</title>
        <authorList>
            <person name="Nakama A.B."/>
            <person name="Chou H.C."/>
            <person name="Schneider S.Q."/>
        </authorList>
    </citation>
    <scope>NUCLEOTIDE SEQUENCE</scope>
</reference>
<dbReference type="EMBL" id="MG197659">
    <property type="protein sequence ID" value="AUG84409.1"/>
    <property type="molecule type" value="mRNA"/>
</dbReference>
<evidence type="ECO:0000259" key="2">
    <source>
        <dbReference type="PROSITE" id="PS50010"/>
    </source>
</evidence>
<dbReference type="CDD" id="cd17732">
    <property type="entry name" value="BRCT_Ect2_rpt2"/>
    <property type="match status" value="1"/>
</dbReference>
<dbReference type="Pfam" id="PF00533">
    <property type="entry name" value="BRCT"/>
    <property type="match status" value="1"/>
</dbReference>
<dbReference type="PANTHER" id="PTHR16777:SF2">
    <property type="entry name" value="PROTEIN ECT2"/>
    <property type="match status" value="1"/>
</dbReference>
<dbReference type="InterPro" id="IPR036420">
    <property type="entry name" value="BRCT_dom_sf"/>
</dbReference>
<accession>A0A2H5BFA7</accession>
<name>A0A2H5BFA7_PLADU</name>
<dbReference type="Gene3D" id="3.40.50.10190">
    <property type="entry name" value="BRCT domain"/>
    <property type="match status" value="3"/>
</dbReference>
<feature type="region of interest" description="Disordered" evidence="1">
    <location>
        <begin position="379"/>
        <end position="404"/>
    </location>
</feature>
<dbReference type="Pfam" id="PF21243">
    <property type="entry name" value="ECT2_BRCT0"/>
    <property type="match status" value="1"/>
</dbReference>
<dbReference type="PROSITE" id="PS50172">
    <property type="entry name" value="BRCT"/>
    <property type="match status" value="2"/>
</dbReference>
<dbReference type="SUPFAM" id="SSF52113">
    <property type="entry name" value="BRCT domain"/>
    <property type="match status" value="2"/>
</dbReference>
<dbReference type="InterPro" id="IPR049395">
    <property type="entry name" value="ECT2_PH"/>
</dbReference>
<dbReference type="GO" id="GO:0007399">
    <property type="term" value="P:nervous system development"/>
    <property type="evidence" value="ECO:0007669"/>
    <property type="project" value="TreeGrafter"/>
</dbReference>
<feature type="region of interest" description="Disordered" evidence="1">
    <location>
        <begin position="822"/>
        <end position="920"/>
    </location>
</feature>
<evidence type="ECO:0000313" key="4">
    <source>
        <dbReference type="EMBL" id="AUG84409.1"/>
    </source>
</evidence>
<dbReference type="InterPro" id="IPR000219">
    <property type="entry name" value="DH_dom"/>
</dbReference>
<dbReference type="InterPro" id="IPR035899">
    <property type="entry name" value="DBL_dom_sf"/>
</dbReference>
<dbReference type="Pfam" id="PF21242">
    <property type="entry name" value="ECT2_PH"/>
    <property type="match status" value="1"/>
</dbReference>
<feature type="region of interest" description="Disordered" evidence="1">
    <location>
        <begin position="307"/>
        <end position="362"/>
    </location>
</feature>
<dbReference type="SUPFAM" id="SSF48065">
    <property type="entry name" value="DBL homology domain (DH-domain)"/>
    <property type="match status" value="1"/>
</dbReference>
<feature type="compositionally biased region" description="Polar residues" evidence="1">
    <location>
        <begin position="901"/>
        <end position="920"/>
    </location>
</feature>
<dbReference type="AlphaFoldDB" id="A0A2H5BFA7"/>
<dbReference type="PROSITE" id="PS50010">
    <property type="entry name" value="DH_2"/>
    <property type="match status" value="1"/>
</dbReference>
<dbReference type="InterPro" id="IPR001357">
    <property type="entry name" value="BRCT_dom"/>
</dbReference>
<dbReference type="PANTHER" id="PTHR16777">
    <property type="entry name" value="PROTEIN ECT2"/>
    <property type="match status" value="1"/>
</dbReference>
<dbReference type="SMART" id="SM00292">
    <property type="entry name" value="BRCT"/>
    <property type="match status" value="2"/>
</dbReference>
<dbReference type="GO" id="GO:0005938">
    <property type="term" value="C:cell cortex"/>
    <property type="evidence" value="ECO:0007669"/>
    <property type="project" value="TreeGrafter"/>
</dbReference>
<dbReference type="PROSITE" id="PS00741">
    <property type="entry name" value="DH_1"/>
    <property type="match status" value="1"/>
</dbReference>
<dbReference type="Pfam" id="PF12738">
    <property type="entry name" value="PTCB-BRCT"/>
    <property type="match status" value="1"/>
</dbReference>
<sequence length="920" mass="104320">MADFSCRSSTATESVCGRDITVDPEEDLDVRFVVVGQKCMNNEELHRALEYYNCPVEQSDTGLEYLREALDDDTVFIMDNFDGQLFQQLHSAGARIMGPAVIIKNANLGKSLPNNTRPLYCTHLRPVILCFTGFKVKQDLAELAMLVHHMGGGIRRDISARVTHLVANSTSGEKYRLAVSMGIKIMTEDWIHRCWENKENLEFNPVDEDIIHNYQLSPFSFSTLSFYGFSKEEQRDMEDLTVANGGTCAEPGAPQCTHLVVDEHTVKKIPCEIHPKLQVVKSEWFWGSIQMDACANEQIYKFEVPQSADTPCENRPTKSTPKTLSGGKSRKRKRLRDNLAQLAAEGEVDSPFTNTKRRSNEVGHMSVSGSFLDATADMSLPVSTPTDKDAGKENESTPKGNVGKMSPRYLTIRELLQTEKNYVAIMQTVLKTFRDEIIKPDQPGGPLLDPTDVKMIFGKIPPIYEVHTKIRDELESLLVNWSESKCVGQVFLNHADALMKAYPPFVNFFENTKETIQHCDKAKPRFHAFLKVCLSRHDCWRQSLTELLIRPVQRLPSILLLLKDLLKRTDRNNADHANLEKAIATLEEVMTHINEDKRRAEGHQRMFDIVNDIDNCPPNLLSSHRSFSMKVDVVEVTDELSGRGENITLFVFSDSIEMCKRRVKVLNSKSPAAHGAKTPQKAYKHIEMVPLTFVKRLVNITDIRDERQVFAMVIKELDKREKLYAFMVVEEDLEERDELLMRMAKHICANTCRTDYENLLADYVAADLDIDLNDFQNNTLSRAATRFGRRVSRAFSFNRTPRKLRRAMSSMTQVMSPFSRRDSMTFAHPGSVNTITPRKTGHELRQRIASTNDLTDTDDSQFGLNNIPEDFGMRPHSPKRRRESIGESSESPLPSAPSTPNLASSINTTPWKFSRSASGR</sequence>
<dbReference type="GO" id="GO:0005085">
    <property type="term" value="F:guanyl-nucleotide exchange factor activity"/>
    <property type="evidence" value="ECO:0007669"/>
    <property type="project" value="InterPro"/>
</dbReference>
<feature type="compositionally biased region" description="Low complexity" evidence="1">
    <location>
        <begin position="886"/>
        <end position="900"/>
    </location>
</feature>
<dbReference type="GO" id="GO:0035556">
    <property type="term" value="P:intracellular signal transduction"/>
    <property type="evidence" value="ECO:0007669"/>
    <property type="project" value="InterPro"/>
</dbReference>
<feature type="domain" description="BRCT" evidence="3">
    <location>
        <begin position="124"/>
        <end position="208"/>
    </location>
</feature>
<dbReference type="GO" id="GO:0005634">
    <property type="term" value="C:nucleus"/>
    <property type="evidence" value="ECO:0007669"/>
    <property type="project" value="InterPro"/>
</dbReference>
<dbReference type="CDD" id="cd00160">
    <property type="entry name" value="RhoGEF"/>
    <property type="match status" value="1"/>
</dbReference>
<dbReference type="CDD" id="cd01229">
    <property type="entry name" value="PH_Ect2"/>
    <property type="match status" value="1"/>
</dbReference>
<protein>
    <submittedName>
        <fullName evidence="4">ECT2</fullName>
    </submittedName>
</protein>
<evidence type="ECO:0000256" key="1">
    <source>
        <dbReference type="SAM" id="MobiDB-lite"/>
    </source>
</evidence>
<dbReference type="Gene3D" id="1.20.900.10">
    <property type="entry name" value="Dbl homology (DH) domain"/>
    <property type="match status" value="1"/>
</dbReference>